<comment type="function">
    <text evidence="12">Low-affinity potassium transport system. Interacts with Trk system potassium uptake protein TrkA.</text>
</comment>
<evidence type="ECO:0000256" key="8">
    <source>
        <dbReference type="ARBA" id="ARBA00022958"/>
    </source>
</evidence>
<evidence type="ECO:0000256" key="9">
    <source>
        <dbReference type="ARBA" id="ARBA00022989"/>
    </source>
</evidence>
<feature type="transmembrane region" description="Helical" evidence="14">
    <location>
        <begin position="69"/>
        <end position="90"/>
    </location>
</feature>
<evidence type="ECO:0000256" key="3">
    <source>
        <dbReference type="ARBA" id="ARBA00022448"/>
    </source>
</evidence>
<dbReference type="OrthoDB" id="9810952at2"/>
<keyword evidence="8 12" id="KW-0630">Potassium</keyword>
<feature type="transmembrane region" description="Helical" evidence="14">
    <location>
        <begin position="281"/>
        <end position="301"/>
    </location>
</feature>
<feature type="binding site" evidence="13">
    <location>
        <position position="319"/>
    </location>
    <ligand>
        <name>K(+)</name>
        <dbReference type="ChEBI" id="CHEBI:29103"/>
    </ligand>
</feature>
<keyword evidence="13" id="KW-0479">Metal-binding</keyword>
<keyword evidence="4 12" id="KW-1003">Cell membrane</keyword>
<evidence type="ECO:0000256" key="11">
    <source>
        <dbReference type="ARBA" id="ARBA00023136"/>
    </source>
</evidence>
<evidence type="ECO:0000256" key="6">
    <source>
        <dbReference type="ARBA" id="ARBA00022538"/>
    </source>
</evidence>
<evidence type="ECO:0000256" key="1">
    <source>
        <dbReference type="ARBA" id="ARBA00004429"/>
    </source>
</evidence>
<dbReference type="InterPro" id="IPR003445">
    <property type="entry name" value="Cat_transpt"/>
</dbReference>
<feature type="transmembrane region" description="Helical" evidence="14">
    <location>
        <begin position="12"/>
        <end position="30"/>
    </location>
</feature>
<dbReference type="Proteomes" id="UP000094769">
    <property type="component" value="Unassembled WGS sequence"/>
</dbReference>
<dbReference type="NCBIfam" id="TIGR00933">
    <property type="entry name" value="2a38"/>
    <property type="match status" value="1"/>
</dbReference>
<evidence type="ECO:0000256" key="13">
    <source>
        <dbReference type="PIRSR" id="PIRSR006247-1"/>
    </source>
</evidence>
<dbReference type="GO" id="GO:0046872">
    <property type="term" value="F:metal ion binding"/>
    <property type="evidence" value="ECO:0007669"/>
    <property type="project" value="UniProtKB-KW"/>
</dbReference>
<comment type="subcellular location">
    <subcellularLocation>
        <location evidence="1 12">Cell inner membrane</location>
        <topology evidence="1 12">Multi-pass membrane protein</topology>
    </subcellularLocation>
</comment>
<keyword evidence="7 14" id="KW-0812">Transmembrane</keyword>
<dbReference type="PANTHER" id="PTHR32024">
    <property type="entry name" value="TRK SYSTEM POTASSIUM UPTAKE PROTEIN TRKG-RELATED"/>
    <property type="match status" value="1"/>
</dbReference>
<reference evidence="15 16" key="1">
    <citation type="submission" date="2016-06" db="EMBL/GenBank/DDBJ databases">
        <title>Genome sequence of endosymbiont of Candidatus Endolucinida thiodiazotropha.</title>
        <authorList>
            <person name="Poehlein A."/>
            <person name="Koenig S."/>
            <person name="Heiden S.E."/>
            <person name="Thuermer A."/>
            <person name="Voget S."/>
            <person name="Daniel R."/>
            <person name="Markert S."/>
            <person name="Gros O."/>
            <person name="Schweder T."/>
        </authorList>
    </citation>
    <scope>NUCLEOTIDE SEQUENCE [LARGE SCALE GENOMIC DNA]</scope>
    <source>
        <strain evidence="15 16">COS</strain>
    </source>
</reference>
<protein>
    <recommendedName>
        <fullName evidence="12">Trk system potassium uptake protein</fullName>
    </recommendedName>
</protein>
<keyword evidence="3 12" id="KW-0813">Transport</keyword>
<keyword evidence="16" id="KW-1185">Reference proteome</keyword>
<evidence type="ECO:0000256" key="12">
    <source>
        <dbReference type="PIRNR" id="PIRNR006247"/>
    </source>
</evidence>
<feature type="transmembrane region" description="Helical" evidence="14">
    <location>
        <begin position="36"/>
        <end position="57"/>
    </location>
</feature>
<gene>
    <name evidence="15" type="primary">trkH</name>
    <name evidence="15" type="ORF">CODIS_36580</name>
</gene>
<comment type="similarity">
    <text evidence="2 12">Belongs to the TrkH potassium transport family.</text>
</comment>
<dbReference type="PIRSF" id="PIRSF006247">
    <property type="entry name" value="TrkH"/>
    <property type="match status" value="1"/>
</dbReference>
<keyword evidence="9 14" id="KW-1133">Transmembrane helix</keyword>
<feature type="binding site" evidence="13">
    <location>
        <position position="111"/>
    </location>
    <ligand>
        <name>K(+)</name>
        <dbReference type="ChEBI" id="CHEBI:29103"/>
    </ligand>
</feature>
<feature type="transmembrane region" description="Helical" evidence="14">
    <location>
        <begin position="393"/>
        <end position="415"/>
    </location>
</feature>
<dbReference type="PANTHER" id="PTHR32024:SF2">
    <property type="entry name" value="TRK SYSTEM POTASSIUM UPTAKE PROTEIN TRKG-RELATED"/>
    <property type="match status" value="1"/>
</dbReference>
<evidence type="ECO:0000256" key="10">
    <source>
        <dbReference type="ARBA" id="ARBA00023065"/>
    </source>
</evidence>
<feature type="transmembrane region" description="Helical" evidence="14">
    <location>
        <begin position="237"/>
        <end position="260"/>
    </location>
</feature>
<evidence type="ECO:0000313" key="16">
    <source>
        <dbReference type="Proteomes" id="UP000094769"/>
    </source>
</evidence>
<keyword evidence="11 12" id="KW-0472">Membrane</keyword>
<feature type="binding site" evidence="13">
    <location>
        <position position="220"/>
    </location>
    <ligand>
        <name>K(+)</name>
        <dbReference type="ChEBI" id="CHEBI:29103"/>
    </ligand>
</feature>
<organism evidence="15 16">
    <name type="scientific">Candidatus Thiodiazotropha endolucinida</name>
    <dbReference type="NCBI Taxonomy" id="1655433"/>
    <lineage>
        <taxon>Bacteria</taxon>
        <taxon>Pseudomonadati</taxon>
        <taxon>Pseudomonadota</taxon>
        <taxon>Gammaproteobacteria</taxon>
        <taxon>Chromatiales</taxon>
        <taxon>Sedimenticolaceae</taxon>
        <taxon>Candidatus Thiodiazotropha</taxon>
    </lineage>
</organism>
<evidence type="ECO:0000313" key="15">
    <source>
        <dbReference type="EMBL" id="ODJ86123.1"/>
    </source>
</evidence>
<comment type="caution">
    <text evidence="15">The sequence shown here is derived from an EMBL/GenBank/DDBJ whole genome shotgun (WGS) entry which is preliminary data.</text>
</comment>
<dbReference type="InterPro" id="IPR004772">
    <property type="entry name" value="TrkH"/>
</dbReference>
<keyword evidence="6 12" id="KW-0633">Potassium transport</keyword>
<feature type="transmembrane region" description="Helical" evidence="14">
    <location>
        <begin position="454"/>
        <end position="481"/>
    </location>
</feature>
<feature type="binding site" evidence="13">
    <location>
        <position position="221"/>
    </location>
    <ligand>
        <name>K(+)</name>
        <dbReference type="ChEBI" id="CHEBI:29103"/>
    </ligand>
</feature>
<feature type="binding site" evidence="13">
    <location>
        <position position="436"/>
    </location>
    <ligand>
        <name>K(+)</name>
        <dbReference type="ChEBI" id="CHEBI:29103"/>
    </ligand>
</feature>
<feature type="binding site" evidence="13">
    <location>
        <position position="112"/>
    </location>
    <ligand>
        <name>K(+)</name>
        <dbReference type="ChEBI" id="CHEBI:29103"/>
    </ligand>
</feature>
<dbReference type="EMBL" id="MARB01000027">
    <property type="protein sequence ID" value="ODJ86123.1"/>
    <property type="molecule type" value="Genomic_DNA"/>
</dbReference>
<evidence type="ECO:0000256" key="2">
    <source>
        <dbReference type="ARBA" id="ARBA00009137"/>
    </source>
</evidence>
<dbReference type="Pfam" id="PF02386">
    <property type="entry name" value="TrkH"/>
    <property type="match status" value="1"/>
</dbReference>
<dbReference type="GO" id="GO:0015379">
    <property type="term" value="F:potassium:chloride symporter activity"/>
    <property type="evidence" value="ECO:0007669"/>
    <property type="project" value="InterPro"/>
</dbReference>
<feature type="transmembrane region" description="Helical" evidence="14">
    <location>
        <begin position="332"/>
        <end position="354"/>
    </location>
</feature>
<evidence type="ECO:0000256" key="7">
    <source>
        <dbReference type="ARBA" id="ARBA00022692"/>
    </source>
</evidence>
<feature type="binding site" evidence="13">
    <location>
        <position position="318"/>
    </location>
    <ligand>
        <name>K(+)</name>
        <dbReference type="ChEBI" id="CHEBI:29103"/>
    </ligand>
</feature>
<dbReference type="GO" id="GO:0005886">
    <property type="term" value="C:plasma membrane"/>
    <property type="evidence" value="ECO:0007669"/>
    <property type="project" value="UniProtKB-SubCell"/>
</dbReference>
<proteinExistence type="inferred from homology"/>
<feature type="transmembrane region" description="Helical" evidence="14">
    <location>
        <begin position="136"/>
        <end position="163"/>
    </location>
</feature>
<name>A0A7Z0VIC1_9GAMM</name>
<feature type="binding site" evidence="13">
    <location>
        <position position="435"/>
    </location>
    <ligand>
        <name>K(+)</name>
        <dbReference type="ChEBI" id="CHEBI:29103"/>
    </ligand>
</feature>
<evidence type="ECO:0000256" key="4">
    <source>
        <dbReference type="ARBA" id="ARBA00022475"/>
    </source>
</evidence>
<keyword evidence="5 12" id="KW-0997">Cell inner membrane</keyword>
<evidence type="ECO:0000256" key="5">
    <source>
        <dbReference type="ARBA" id="ARBA00022519"/>
    </source>
</evidence>
<feature type="transmembrane region" description="Helical" evidence="14">
    <location>
        <begin position="184"/>
        <end position="203"/>
    </location>
</feature>
<dbReference type="RefSeq" id="WP_069127626.1">
    <property type="nucleotide sequence ID" value="NZ_MARB01000027.1"/>
</dbReference>
<accession>A0A7Z0VIC1</accession>
<dbReference type="AlphaFoldDB" id="A0A7Z0VIC1"/>
<keyword evidence="10 12" id="KW-0406">Ion transport</keyword>
<evidence type="ECO:0000256" key="14">
    <source>
        <dbReference type="SAM" id="Phobius"/>
    </source>
</evidence>
<sequence length="483" mass="52686">MHLFVVQRILGVLLMVFSLSMLPPLGISMMTGDGALVGFTDAFILTLGLGLAFWAPVRNRRQDLRVRDGFLVVVMFWGVLGLTGSLPFLFAENHDMTITDAVFESISGLTTTGATVIVGIDELPISILYYRQQLQWLGGMGIIVLAVAVLPMLGVGGMQLYRAETPGPVKDNKLTPRITETAKALWYIYLGLTLSCMLAYWLGGMKPFDAMGHAFSTVAIGGFSTHDESIGYYDSTLIEMIAVIFMLLSGANFALHFLAVRRRSLRTYFEDPEFRGYITTLAIVIIIVSAALYLMGVYGNWGESIARGLFQAVSIGTTTGFTTADYSLWPGFISILLLFSSFVGGCAGSTGGGIKVIRFMLLIKQGVREINRLIHPNAEIPIRIGAKTIPWRIVDAVWGFFALYVASFGIMYLALASTGLDLMTSFSAVAASINNLGPGLADVGAHYANINDPAKWILCFAMLLGRLEIFTLLVLLTPAFWRK</sequence>